<protein>
    <submittedName>
        <fullName evidence="2">Uncharacterized protein</fullName>
    </submittedName>
</protein>
<evidence type="ECO:0000256" key="1">
    <source>
        <dbReference type="SAM" id="MobiDB-lite"/>
    </source>
</evidence>
<feature type="compositionally biased region" description="Polar residues" evidence="1">
    <location>
        <begin position="78"/>
        <end position="89"/>
    </location>
</feature>
<accession>A0A0E0HXN8</accession>
<dbReference type="EnsemblPlants" id="ONIVA07G04600.1">
    <property type="protein sequence ID" value="ONIVA07G04600.1"/>
    <property type="gene ID" value="ONIVA07G04600"/>
</dbReference>
<organism evidence="2">
    <name type="scientific">Oryza nivara</name>
    <name type="common">Indian wild rice</name>
    <name type="synonym">Oryza sativa f. spontanea</name>
    <dbReference type="NCBI Taxonomy" id="4536"/>
    <lineage>
        <taxon>Eukaryota</taxon>
        <taxon>Viridiplantae</taxon>
        <taxon>Streptophyta</taxon>
        <taxon>Embryophyta</taxon>
        <taxon>Tracheophyta</taxon>
        <taxon>Spermatophyta</taxon>
        <taxon>Magnoliopsida</taxon>
        <taxon>Liliopsida</taxon>
        <taxon>Poales</taxon>
        <taxon>Poaceae</taxon>
        <taxon>BOP clade</taxon>
        <taxon>Oryzoideae</taxon>
        <taxon>Oryzeae</taxon>
        <taxon>Oryzinae</taxon>
        <taxon>Oryza</taxon>
    </lineage>
</organism>
<dbReference type="Gramene" id="ONIVA07G04600.1">
    <property type="protein sequence ID" value="ONIVA07G04600.1"/>
    <property type="gene ID" value="ONIVA07G04600"/>
</dbReference>
<evidence type="ECO:0000313" key="2">
    <source>
        <dbReference type="EnsemblPlants" id="ONIVA07G04600.1"/>
    </source>
</evidence>
<feature type="region of interest" description="Disordered" evidence="1">
    <location>
        <begin position="61"/>
        <end position="123"/>
    </location>
</feature>
<dbReference type="AlphaFoldDB" id="A0A0E0HXN8"/>
<reference evidence="2" key="2">
    <citation type="submission" date="2018-04" db="EMBL/GenBank/DDBJ databases">
        <title>OnivRS2 (Oryza nivara Reference Sequence Version 2).</title>
        <authorList>
            <person name="Zhang J."/>
            <person name="Kudrna D."/>
            <person name="Lee S."/>
            <person name="Talag J."/>
            <person name="Rajasekar S."/>
            <person name="Welchert J."/>
            <person name="Hsing Y.-I."/>
            <person name="Wing R.A."/>
        </authorList>
    </citation>
    <scope>NUCLEOTIDE SEQUENCE [LARGE SCALE GENOMIC DNA]</scope>
    <source>
        <strain evidence="2">SL10</strain>
    </source>
</reference>
<dbReference type="Proteomes" id="UP000006591">
    <property type="component" value="Chromosome 7"/>
</dbReference>
<proteinExistence type="predicted"/>
<evidence type="ECO:0000313" key="3">
    <source>
        <dbReference type="Proteomes" id="UP000006591"/>
    </source>
</evidence>
<keyword evidence="3" id="KW-1185">Reference proteome</keyword>
<feature type="compositionally biased region" description="Basic and acidic residues" evidence="1">
    <location>
        <begin position="95"/>
        <end position="108"/>
    </location>
</feature>
<name>A0A0E0HXN8_ORYNI</name>
<dbReference type="HOGENOM" id="CLU_136454_0_0_1"/>
<reference evidence="2" key="1">
    <citation type="submission" date="2015-04" db="UniProtKB">
        <authorList>
            <consortium name="EnsemblPlants"/>
        </authorList>
    </citation>
    <scope>IDENTIFICATION</scope>
    <source>
        <strain evidence="2">SL10</strain>
    </source>
</reference>
<sequence>MASIAWQRCVVYGLRRLDDVPGNSDKMACDVAGAGDALRAPSSDAPAGILLEQLADEFEEDGNVDESERTVGEAATGKATTSNVSVTSHRQVKTSWDRGCGRRGKDSEVDVSPATDVSDERERRDLRPARSLFSMIPSELHWPISFPIWNDIEGSFSSYSYMRAICIWCGILLSEQFLVSKHMCVSMVSMEASIGNQLPANDVIIAL</sequence>